<evidence type="ECO:0000256" key="1">
    <source>
        <dbReference type="ARBA" id="ARBA00005189"/>
    </source>
</evidence>
<dbReference type="PANTHER" id="PTHR37323">
    <property type="entry name" value="GCN5-RELATED N-ACETYLTRANSFERASE"/>
    <property type="match status" value="1"/>
</dbReference>
<dbReference type="EMBL" id="ALYF01000003">
    <property type="protein sequence ID" value="EJW20761.1"/>
    <property type="molecule type" value="Genomic_DNA"/>
</dbReference>
<dbReference type="InterPro" id="IPR052351">
    <property type="entry name" value="Ornithine_N-alpha-AT"/>
</dbReference>
<reference evidence="11 12" key="1">
    <citation type="journal article" date="2012" name="J. Bacteriol.">
        <title>Genome Sequence of Strain IMCC14465, Isolated from the East Sea, Belonging to the PS1 Clade of Alphaproteobacteria.</title>
        <authorList>
            <person name="Yang S.J."/>
            <person name="Kang I."/>
            <person name="Cho J.C."/>
        </authorList>
    </citation>
    <scope>NUCLEOTIDE SEQUENCE [LARGE SCALE GENOMIC DNA]</scope>
    <source>
        <strain evidence="11 12">IMCC14465</strain>
    </source>
</reference>
<keyword evidence="2" id="KW-0444">Lipid biosynthesis</keyword>
<evidence type="ECO:0000256" key="2">
    <source>
        <dbReference type="ARBA" id="ARBA00022516"/>
    </source>
</evidence>
<dbReference type="PATRIC" id="fig|1220535.3.peg.553"/>
<dbReference type="GO" id="GO:0006629">
    <property type="term" value="P:lipid metabolic process"/>
    <property type="evidence" value="ECO:0007669"/>
    <property type="project" value="UniProtKB-KW"/>
</dbReference>
<accession>J9DFV3</accession>
<evidence type="ECO:0000256" key="5">
    <source>
        <dbReference type="ARBA" id="ARBA00023315"/>
    </source>
</evidence>
<dbReference type="GO" id="GO:0043810">
    <property type="term" value="F:ornithine-acyl [acyl carrier protein] N-acyltransferase activity"/>
    <property type="evidence" value="ECO:0007669"/>
    <property type="project" value="UniProtKB-EC"/>
</dbReference>
<comment type="pathway">
    <text evidence="1">Lipid metabolism.</text>
</comment>
<dbReference type="OrthoDB" id="9787072at2"/>
<keyword evidence="4" id="KW-0443">Lipid metabolism</keyword>
<dbReference type="SUPFAM" id="SSF55729">
    <property type="entry name" value="Acyl-CoA N-acyltransferases (Nat)"/>
    <property type="match status" value="1"/>
</dbReference>
<proteinExistence type="inferred from homology"/>
<keyword evidence="12" id="KW-1185">Reference proteome</keyword>
<keyword evidence="5" id="KW-0012">Acyltransferase</keyword>
<sequence>MSQALYDPIFTLSHLRKPAKPIVSLGDAAQLKVRLAQDKKDIRAAQALRYEVFYKTMGAHPKFRQRLSRIDSDRYDGICEHLLLTTTEKVAKASKKTRLANGETVIGCYRLLCRDVAERAGGFYSQNEFDLTPFLNGAGRHLNIVELGRSCVHPDFRSGKGISLMWKGLGAFAARHGIEAMMGCASFSGTDPQAFAQPLSYLHHHHSGEAAWQVRAHSRHFVDMNMMNADAIDQKAARRALPPVLRGYIRSGALVGTGAVIDRQFNTVDVFVLMPMQQLSERYRQRFASE</sequence>
<protein>
    <recommendedName>
        <fullName evidence="8">L-ornithine N(alpha)-acyltransferase</fullName>
        <ecNumber evidence="7">2.3.2.30</ecNumber>
    </recommendedName>
</protein>
<evidence type="ECO:0000256" key="8">
    <source>
        <dbReference type="ARBA" id="ARBA00039866"/>
    </source>
</evidence>
<evidence type="ECO:0000256" key="9">
    <source>
        <dbReference type="ARBA" id="ARBA00045724"/>
    </source>
</evidence>
<keyword evidence="3" id="KW-0808">Transferase</keyword>
<dbReference type="STRING" id="1220535.IMCC14465_05570"/>
<evidence type="ECO:0000256" key="10">
    <source>
        <dbReference type="ARBA" id="ARBA00047785"/>
    </source>
</evidence>
<evidence type="ECO:0000313" key="11">
    <source>
        <dbReference type="EMBL" id="EJW20761.1"/>
    </source>
</evidence>
<organism evidence="11 12">
    <name type="scientific">alpha proteobacterium IMCC14465</name>
    <dbReference type="NCBI Taxonomy" id="1220535"/>
    <lineage>
        <taxon>Bacteria</taxon>
        <taxon>Pseudomonadati</taxon>
        <taxon>Pseudomonadota</taxon>
        <taxon>Alphaproteobacteria</taxon>
        <taxon>PS1 clade</taxon>
    </lineage>
</organism>
<comment type="similarity">
    <text evidence="6">Belongs to the acetyltransferase family. OlsB subfamily.</text>
</comment>
<dbReference type="EC" id="2.3.2.30" evidence="7"/>
<dbReference type="InterPro" id="IPR016181">
    <property type="entry name" value="Acyl_CoA_acyltransferase"/>
</dbReference>
<comment type="catalytic activity">
    <reaction evidence="10">
        <text>a (3R)-hydroxyacyl-[ACP] + L-ornithine = a lyso-ornithine lipid + holo-[ACP] + H(+)</text>
        <dbReference type="Rhea" id="RHEA:20633"/>
        <dbReference type="Rhea" id="RHEA-COMP:9685"/>
        <dbReference type="Rhea" id="RHEA-COMP:9945"/>
        <dbReference type="ChEBI" id="CHEBI:15378"/>
        <dbReference type="ChEBI" id="CHEBI:46911"/>
        <dbReference type="ChEBI" id="CHEBI:64479"/>
        <dbReference type="ChEBI" id="CHEBI:78827"/>
        <dbReference type="ChEBI" id="CHEBI:138482"/>
        <dbReference type="EC" id="2.3.2.30"/>
    </reaction>
    <physiologicalReaction direction="left-to-right" evidence="10">
        <dbReference type="Rhea" id="RHEA:20634"/>
    </physiologicalReaction>
</comment>
<name>J9DFV3_9PROT</name>
<comment type="function">
    <text evidence="9">Catalyzes the first step in the biosynthesis of ornithine lipids, which are phosphorus-free membrane lipids. Catalyzes the 3-hydroxyacyl-acyl carrier protein-dependent acylation of ornithine to form lyso-ornithine lipid (LOL).</text>
</comment>
<evidence type="ECO:0000256" key="7">
    <source>
        <dbReference type="ARBA" id="ARBA00039058"/>
    </source>
</evidence>
<comment type="caution">
    <text evidence="11">The sequence shown here is derived from an EMBL/GenBank/DDBJ whole genome shotgun (WGS) entry which is preliminary data.</text>
</comment>
<evidence type="ECO:0000313" key="12">
    <source>
        <dbReference type="Proteomes" id="UP000004836"/>
    </source>
</evidence>
<evidence type="ECO:0000256" key="6">
    <source>
        <dbReference type="ARBA" id="ARBA00038095"/>
    </source>
</evidence>
<dbReference type="PANTHER" id="PTHR37323:SF1">
    <property type="entry name" value="L-ORNITHINE N(ALPHA)-ACYLTRANSFERASE"/>
    <property type="match status" value="1"/>
</dbReference>
<dbReference type="Proteomes" id="UP000004836">
    <property type="component" value="Unassembled WGS sequence"/>
</dbReference>
<evidence type="ECO:0000256" key="3">
    <source>
        <dbReference type="ARBA" id="ARBA00022679"/>
    </source>
</evidence>
<dbReference type="Gene3D" id="3.40.630.30">
    <property type="match status" value="1"/>
</dbReference>
<gene>
    <name evidence="11" type="ORF">IMCC14465_05570</name>
</gene>
<dbReference type="AlphaFoldDB" id="J9DFV3"/>
<evidence type="ECO:0000256" key="4">
    <source>
        <dbReference type="ARBA" id="ARBA00023098"/>
    </source>
</evidence>
<dbReference type="eggNOG" id="COG3176">
    <property type="taxonomic scope" value="Bacteria"/>
</dbReference>
<dbReference type="Pfam" id="PF13444">
    <property type="entry name" value="Acetyltransf_5"/>
    <property type="match status" value="1"/>
</dbReference>